<evidence type="ECO:0000256" key="4">
    <source>
        <dbReference type="ARBA" id="ARBA00022833"/>
    </source>
</evidence>
<dbReference type="InterPro" id="IPR001279">
    <property type="entry name" value="Metallo-B-lactamas"/>
</dbReference>
<dbReference type="Proteomes" id="UP000191663">
    <property type="component" value="Unassembled WGS sequence"/>
</dbReference>
<dbReference type="EMBL" id="MUKB01000119">
    <property type="protein sequence ID" value="OPX17474.1"/>
    <property type="molecule type" value="Genomic_DNA"/>
</dbReference>
<dbReference type="Pfam" id="PF00753">
    <property type="entry name" value="Lactamase_B"/>
    <property type="match status" value="1"/>
</dbReference>
<dbReference type="AlphaFoldDB" id="A0A1V4QDR1"/>
<evidence type="ECO:0000313" key="6">
    <source>
        <dbReference type="EMBL" id="OPX17474.1"/>
    </source>
</evidence>
<keyword evidence="4" id="KW-0862">Zinc</keyword>
<gene>
    <name evidence="6" type="ORF">BXT86_06290</name>
</gene>
<dbReference type="PANTHER" id="PTHR42978">
    <property type="entry name" value="QUORUM-QUENCHING LACTONASE YTNP-RELATED-RELATED"/>
    <property type="match status" value="1"/>
</dbReference>
<reference evidence="7" key="1">
    <citation type="submission" date="2017-01" db="EMBL/GenBank/DDBJ databases">
        <title>Novel pathways for hydrocarbon cycling and metabolic interdependencies in hydrothermal sediment communities.</title>
        <authorList>
            <person name="Dombrowski N."/>
            <person name="Seitz K."/>
            <person name="Teske A."/>
            <person name="Baker B."/>
        </authorList>
    </citation>
    <scope>NUCLEOTIDE SEQUENCE [LARGE SCALE GENOMIC DNA]</scope>
</reference>
<evidence type="ECO:0000313" key="7">
    <source>
        <dbReference type="Proteomes" id="UP000191663"/>
    </source>
</evidence>
<accession>A0A1V4QDR1</accession>
<dbReference type="Gene3D" id="3.60.15.10">
    <property type="entry name" value="Ribonuclease Z/Hydroxyacylglutathione hydrolase-like"/>
    <property type="match status" value="1"/>
</dbReference>
<feature type="domain" description="Metallo-beta-lactamase" evidence="5">
    <location>
        <begin position="47"/>
        <end position="255"/>
    </location>
</feature>
<comment type="caution">
    <text evidence="6">The sequence shown here is derived from an EMBL/GenBank/DDBJ whole genome shotgun (WGS) entry which is preliminary data.</text>
</comment>
<sequence length="276" mass="31486">MKFGQFLIRIVSDGNFWLDGGAMFGVVPKVLWNKLNPADDQNRIKLALNCLLIDTGNKKVLIDTGVGEKLSEKFKGIYRVERDNGLLSSLRSAGVEPEDIDFVINTHLHFDHCGGNTRVIDKKLTTTFPRAKYVIQKKEWFDATHPNERTRASYLPENFIPIEERGQLILVEGDTEILPGINVILTNGHTAGHQSVLIQSEDRTAIYFGDLVPTTSHLKIPYIMGYDLFPLDIIEKKKEVLEKAMKQQWLLIFEHDPKNPFGYLKEVERKPVFQPI</sequence>
<dbReference type="CDD" id="cd16281">
    <property type="entry name" value="metallo-hydrolase-like_MBL-fold"/>
    <property type="match status" value="1"/>
</dbReference>
<comment type="similarity">
    <text evidence="1">Belongs to the metallo-beta-lactamase superfamily.</text>
</comment>
<evidence type="ECO:0000256" key="1">
    <source>
        <dbReference type="ARBA" id="ARBA00007749"/>
    </source>
</evidence>
<proteinExistence type="inferred from homology"/>
<dbReference type="SUPFAM" id="SSF56281">
    <property type="entry name" value="Metallo-hydrolase/oxidoreductase"/>
    <property type="match status" value="1"/>
</dbReference>
<keyword evidence="2" id="KW-0479">Metal-binding</keyword>
<dbReference type="InterPro" id="IPR036866">
    <property type="entry name" value="RibonucZ/Hydroxyglut_hydro"/>
</dbReference>
<dbReference type="GO" id="GO:0046872">
    <property type="term" value="F:metal ion binding"/>
    <property type="evidence" value="ECO:0007669"/>
    <property type="project" value="UniProtKB-KW"/>
</dbReference>
<evidence type="ECO:0000256" key="2">
    <source>
        <dbReference type="ARBA" id="ARBA00022723"/>
    </source>
</evidence>
<dbReference type="PANTHER" id="PTHR42978:SF6">
    <property type="entry name" value="QUORUM-QUENCHING LACTONASE YTNP-RELATED"/>
    <property type="match status" value="1"/>
</dbReference>
<dbReference type="SMART" id="SM00849">
    <property type="entry name" value="Lactamase_B"/>
    <property type="match status" value="1"/>
</dbReference>
<evidence type="ECO:0000256" key="3">
    <source>
        <dbReference type="ARBA" id="ARBA00022801"/>
    </source>
</evidence>
<keyword evidence="3" id="KW-0378">Hydrolase</keyword>
<dbReference type="InterPro" id="IPR051013">
    <property type="entry name" value="MBL_superfamily_lactonases"/>
</dbReference>
<dbReference type="GO" id="GO:0016787">
    <property type="term" value="F:hydrolase activity"/>
    <property type="evidence" value="ECO:0007669"/>
    <property type="project" value="UniProtKB-KW"/>
</dbReference>
<name>A0A1V4QDR1_UNCW3</name>
<protein>
    <recommendedName>
        <fullName evidence="5">Metallo-beta-lactamase domain-containing protein</fullName>
    </recommendedName>
</protein>
<evidence type="ECO:0000259" key="5">
    <source>
        <dbReference type="SMART" id="SM00849"/>
    </source>
</evidence>
<organism evidence="6 7">
    <name type="scientific">candidate division WOR-3 bacterium 4484_100</name>
    <dbReference type="NCBI Taxonomy" id="1936077"/>
    <lineage>
        <taxon>Bacteria</taxon>
        <taxon>Bacteria division WOR-3</taxon>
    </lineage>
</organism>